<dbReference type="Pfam" id="PF01571">
    <property type="entry name" value="GCV_T"/>
    <property type="match status" value="1"/>
</dbReference>
<dbReference type="STRING" id="371731.Rsw2DRAFT_2158"/>
<sequence>MQIPSSAEVVIIGGGVIGASIAYHLTKMGVRDVLVLERDRLTSGTTWHAAGLITTMGASDTLHWITSYSRDLYARLEAETGVSTGFQPVGYLQLAADKVRQQVQRREMNFARLRGCDKHEISPREALELFPLLEPQGLLSALYSPQDGRANPVDVTMSLVAGARQGGARFVEGVSVQDFILRNGRVAGVETSAGPVLADRVILAAGMWSRQIAARAGVPLPLQAAEHYYLLTEPIAGVRKTQPIVEDAQVYTYVREEGGGWLFGLFEPQGACWRPDGIPTDASFADLPPDWDRLTPFLEAAFQRFPAMQTAGIKKLFCGPESFTPDVAPLIGESPEVPGLFIATGMNSLGILSAGGIGHIVAEWVISGNPGQDITALDVARTPVHEASRSFLEARIPDALGDLFNHASLPDFEHQSARNIRLSPLHRRLEAAGARFTTLSGWEVPKWFSPDPALTDKGCGFGRPRSFEVAAAEHLAVRHAAGLFDKSFMAKFIVEGADALAVLNRVSAARITSDGRNVYTQWLKPNGGIVADLTVTALARSRFLLVGRDASQRFLPSWLARHTQPGEACIVQDVTSAYAILSLQGPQSRAILQRVARCDLTVPYRGSFQIEVGPVRVLGIRITYAGELGYELYVPTEMAEAAFEALTAAMEAEGVPVTLCGLVALNSLRLEKGYRDFGADIDNTDTPLHGGLGFAVDFTKPDFIGRDALLAAKEKPLDRRLVHVLLDDPEVLLFGDEPLLLRSNFCGHVRSGAYGHALGAAVGLAMLELPGVNRDLLEAGGFTVRTLQGDAAAKLSLQPFYDPKGLRIRV</sequence>
<feature type="domain" description="Aminomethyltransferase C-terminal" evidence="5">
    <location>
        <begin position="719"/>
        <end position="802"/>
    </location>
</feature>
<feature type="domain" description="FAD dependent oxidoreductase" evidence="3">
    <location>
        <begin position="9"/>
        <end position="364"/>
    </location>
</feature>
<reference evidence="6 7" key="1">
    <citation type="submission" date="2009-08" db="EMBL/GenBank/DDBJ databases">
        <title>The draft genome of Rhodobacter sp. SW2.</title>
        <authorList>
            <consortium name="US DOE Joint Genome Institute (JGI-PGF)"/>
            <person name="Lucas S."/>
            <person name="Copeland A."/>
            <person name="Lapidus A."/>
            <person name="Glavina del Rio T."/>
            <person name="Tice H."/>
            <person name="Bruce D."/>
            <person name="Goodwin L."/>
            <person name="Pitluck S."/>
            <person name="Larimer F."/>
            <person name="Land M.L."/>
            <person name="Hauser L."/>
            <person name="Emerson D."/>
        </authorList>
    </citation>
    <scope>NUCLEOTIDE SEQUENCE [LARGE SCALE GENOMIC DNA]</scope>
    <source>
        <strain evidence="6 7">SW2</strain>
    </source>
</reference>
<dbReference type="InterPro" id="IPR006222">
    <property type="entry name" value="GCVT_N"/>
</dbReference>
<name>C8S289_9RHOB</name>
<feature type="domain" description="GCVT N-terminal" evidence="4">
    <location>
        <begin position="425"/>
        <end position="700"/>
    </location>
</feature>
<gene>
    <name evidence="6" type="ORF">Rsw2DRAFT_2158</name>
</gene>
<proteinExistence type="inferred from homology"/>
<evidence type="ECO:0000256" key="1">
    <source>
        <dbReference type="ARBA" id="ARBA00008609"/>
    </source>
</evidence>
<dbReference type="InterPro" id="IPR013977">
    <property type="entry name" value="GcvT_C"/>
</dbReference>
<evidence type="ECO:0000259" key="3">
    <source>
        <dbReference type="Pfam" id="PF01266"/>
    </source>
</evidence>
<dbReference type="SUPFAM" id="SSF103025">
    <property type="entry name" value="Folate-binding domain"/>
    <property type="match status" value="1"/>
</dbReference>
<dbReference type="Pfam" id="PF01266">
    <property type="entry name" value="DAO"/>
    <property type="match status" value="1"/>
</dbReference>
<evidence type="ECO:0000256" key="2">
    <source>
        <dbReference type="ARBA" id="ARBA00023002"/>
    </source>
</evidence>
<dbReference type="Gene3D" id="3.30.1360.120">
    <property type="entry name" value="Probable tRNA modification gtpase trme, domain 1"/>
    <property type="match status" value="1"/>
</dbReference>
<dbReference type="GO" id="GO:0016491">
    <property type="term" value="F:oxidoreductase activity"/>
    <property type="evidence" value="ECO:0007669"/>
    <property type="project" value="UniProtKB-KW"/>
</dbReference>
<evidence type="ECO:0000313" key="7">
    <source>
        <dbReference type="Proteomes" id="UP000010121"/>
    </source>
</evidence>
<dbReference type="AlphaFoldDB" id="C8S289"/>
<dbReference type="eggNOG" id="COG0665">
    <property type="taxonomic scope" value="Bacteria"/>
</dbReference>
<dbReference type="SUPFAM" id="SSF51905">
    <property type="entry name" value="FAD/NAD(P)-binding domain"/>
    <property type="match status" value="1"/>
</dbReference>
<dbReference type="SUPFAM" id="SSF101790">
    <property type="entry name" value="Aminomethyltransferase beta-barrel domain"/>
    <property type="match status" value="1"/>
</dbReference>
<dbReference type="PANTHER" id="PTHR13847:SF193">
    <property type="entry name" value="PYRUVATE DEHYDROGENASE PHOSPHATASE REGULATORY SUBUNIT, MITOCHONDRIAL"/>
    <property type="match status" value="1"/>
</dbReference>
<dbReference type="InterPro" id="IPR027266">
    <property type="entry name" value="TrmE/GcvT-like"/>
</dbReference>
<dbReference type="InterPro" id="IPR029043">
    <property type="entry name" value="GcvT/YgfZ_C"/>
</dbReference>
<organism evidence="6 7">
    <name type="scientific">Rhodobacter ferrooxidans</name>
    <dbReference type="NCBI Taxonomy" id="371731"/>
    <lineage>
        <taxon>Bacteria</taxon>
        <taxon>Pseudomonadati</taxon>
        <taxon>Pseudomonadota</taxon>
        <taxon>Alphaproteobacteria</taxon>
        <taxon>Rhodobacterales</taxon>
        <taxon>Rhodobacter group</taxon>
        <taxon>Rhodobacter</taxon>
    </lineage>
</organism>
<protein>
    <submittedName>
        <fullName evidence="6">FAD dependent oxidoreductase</fullName>
    </submittedName>
</protein>
<dbReference type="GO" id="GO:0005737">
    <property type="term" value="C:cytoplasm"/>
    <property type="evidence" value="ECO:0007669"/>
    <property type="project" value="TreeGrafter"/>
</dbReference>
<keyword evidence="7" id="KW-1185">Reference proteome</keyword>
<comment type="similarity">
    <text evidence="1">Belongs to the GcvT family.</text>
</comment>
<accession>C8S289</accession>
<dbReference type="Gene3D" id="3.30.9.10">
    <property type="entry name" value="D-Amino Acid Oxidase, subunit A, domain 2"/>
    <property type="match status" value="1"/>
</dbReference>
<comment type="caution">
    <text evidence="6">The sequence shown here is derived from an EMBL/GenBank/DDBJ whole genome shotgun (WGS) entry which is preliminary data.</text>
</comment>
<evidence type="ECO:0000313" key="6">
    <source>
        <dbReference type="EMBL" id="EEW24961.1"/>
    </source>
</evidence>
<dbReference type="Pfam" id="PF08669">
    <property type="entry name" value="GCV_T_C"/>
    <property type="match status" value="1"/>
</dbReference>
<keyword evidence="2" id="KW-0560">Oxidoreductase</keyword>
<dbReference type="OrthoDB" id="7156675at2"/>
<dbReference type="EMBL" id="ACYY01000013">
    <property type="protein sequence ID" value="EEW24961.1"/>
    <property type="molecule type" value="Genomic_DNA"/>
</dbReference>
<evidence type="ECO:0000259" key="5">
    <source>
        <dbReference type="Pfam" id="PF08669"/>
    </source>
</evidence>
<dbReference type="InterPro" id="IPR006076">
    <property type="entry name" value="FAD-dep_OxRdtase"/>
</dbReference>
<dbReference type="eggNOG" id="COG0404">
    <property type="taxonomic scope" value="Bacteria"/>
</dbReference>
<dbReference type="Proteomes" id="UP000010121">
    <property type="component" value="Unassembled WGS sequence"/>
</dbReference>
<dbReference type="Gene3D" id="3.50.50.60">
    <property type="entry name" value="FAD/NAD(P)-binding domain"/>
    <property type="match status" value="1"/>
</dbReference>
<dbReference type="InterPro" id="IPR036188">
    <property type="entry name" value="FAD/NAD-bd_sf"/>
</dbReference>
<dbReference type="SUPFAM" id="SSF54373">
    <property type="entry name" value="FAD-linked reductases, C-terminal domain"/>
    <property type="match status" value="1"/>
</dbReference>
<dbReference type="RefSeq" id="WP_008030865.1">
    <property type="nucleotide sequence ID" value="NZ_ACYY01000013.1"/>
</dbReference>
<dbReference type="PANTHER" id="PTHR13847">
    <property type="entry name" value="SARCOSINE DEHYDROGENASE-RELATED"/>
    <property type="match status" value="1"/>
</dbReference>
<evidence type="ECO:0000259" key="4">
    <source>
        <dbReference type="Pfam" id="PF01571"/>
    </source>
</evidence>